<organism evidence="1">
    <name type="scientific">marine metagenome</name>
    <dbReference type="NCBI Taxonomy" id="408172"/>
    <lineage>
        <taxon>unclassified sequences</taxon>
        <taxon>metagenomes</taxon>
        <taxon>ecological metagenomes</taxon>
    </lineage>
</organism>
<proteinExistence type="predicted"/>
<evidence type="ECO:0000313" key="1">
    <source>
        <dbReference type="EMBL" id="SVA27276.1"/>
    </source>
</evidence>
<dbReference type="EMBL" id="UINC01006396">
    <property type="protein sequence ID" value="SVA27276.1"/>
    <property type="molecule type" value="Genomic_DNA"/>
</dbReference>
<dbReference type="AlphaFoldDB" id="A0A381UGE8"/>
<name>A0A381UGE8_9ZZZZ</name>
<protein>
    <submittedName>
        <fullName evidence="1">Uncharacterized protein</fullName>
    </submittedName>
</protein>
<sequence>MVHFQHARGAELLTRIGYICKEKNILGCHQGFFLEV</sequence>
<accession>A0A381UGE8</accession>
<gene>
    <name evidence="1" type="ORF">METZ01_LOCUS80130</name>
</gene>
<reference evidence="1" key="1">
    <citation type="submission" date="2018-05" db="EMBL/GenBank/DDBJ databases">
        <authorList>
            <person name="Lanie J.A."/>
            <person name="Ng W.-L."/>
            <person name="Kazmierczak K.M."/>
            <person name="Andrzejewski T.M."/>
            <person name="Davidsen T.M."/>
            <person name="Wayne K.J."/>
            <person name="Tettelin H."/>
            <person name="Glass J.I."/>
            <person name="Rusch D."/>
            <person name="Podicherti R."/>
            <person name="Tsui H.-C.T."/>
            <person name="Winkler M.E."/>
        </authorList>
    </citation>
    <scope>NUCLEOTIDE SEQUENCE</scope>
</reference>